<dbReference type="InterPro" id="IPR021858">
    <property type="entry name" value="Fun_TF"/>
</dbReference>
<dbReference type="GO" id="GO:0008270">
    <property type="term" value="F:zinc ion binding"/>
    <property type="evidence" value="ECO:0007669"/>
    <property type="project" value="InterPro"/>
</dbReference>
<evidence type="ECO:0000259" key="7">
    <source>
        <dbReference type="PROSITE" id="PS50048"/>
    </source>
</evidence>
<keyword evidence="1" id="KW-0479">Metal-binding</keyword>
<dbReference type="EMBL" id="ML742227">
    <property type="protein sequence ID" value="KAE8147079.1"/>
    <property type="molecule type" value="Genomic_DNA"/>
</dbReference>
<protein>
    <recommendedName>
        <fullName evidence="7">Zn(2)-C6 fungal-type domain-containing protein</fullName>
    </recommendedName>
</protein>
<evidence type="ECO:0000256" key="4">
    <source>
        <dbReference type="ARBA" id="ARBA00023125"/>
    </source>
</evidence>
<keyword evidence="2" id="KW-0862">Zinc</keyword>
<dbReference type="AlphaFoldDB" id="A0A5N6TLU7"/>
<sequence>MTELQHTSAKPRRTSTKRSRTGCRTCRVRRVKCDEAPGKCKNCTSTGRSCEYDLQRLPRRVIAADTSKSIEGLVLPPELAYGLCWAMTSDERRCYSHFQHHTIPTLMGIFESPLWQRLVLQMCMSERAVYHAVVALSAVHQDSEMYGSPLPGQDLQNTWHRFALEQSGRSFTALYKRNASQDPRLKEVMLLCCLLFVLMELVRSQYDRAFAHLHAGLRILEEMMDQEQVSLVESCLMAAFETLDIQSTQYGVGGPILFQEDNSAYQAGLIFEPEWTFPSLHDARQAFDSLMNGVFRFLGKCWGLPEATIAMDYGSLHQKQLRVISQLTSFSLHFESLCAVSYGSFNRKEERAADVIRLIVRNSTLAVRTCLLRDQAALEYFTPEFAEHMSLVEEILYKFPERPSFTMDIGIIPPLYVITGWCQDFSIRWRAIEVLRLWPHREGSFDSNWVAFMALEHMKYEPVLYESQRDIVANAFEILSSERGRWFNSQRDMYSLDDALSSTKSLKDWSCVRNLLNIKGAIA</sequence>
<keyword evidence="5" id="KW-0804">Transcription</keyword>
<dbReference type="GO" id="GO:0000981">
    <property type="term" value="F:DNA-binding transcription factor activity, RNA polymerase II-specific"/>
    <property type="evidence" value="ECO:0007669"/>
    <property type="project" value="InterPro"/>
</dbReference>
<evidence type="ECO:0000256" key="3">
    <source>
        <dbReference type="ARBA" id="ARBA00023015"/>
    </source>
</evidence>
<dbReference type="GO" id="GO:0003677">
    <property type="term" value="F:DNA binding"/>
    <property type="evidence" value="ECO:0007669"/>
    <property type="project" value="UniProtKB-KW"/>
</dbReference>
<dbReference type="Pfam" id="PF00172">
    <property type="entry name" value="Zn_clus"/>
    <property type="match status" value="1"/>
</dbReference>
<dbReference type="Pfam" id="PF11951">
    <property type="entry name" value="Fungal_trans_2"/>
    <property type="match status" value="1"/>
</dbReference>
<reference evidence="8 9" key="1">
    <citation type="submission" date="2019-04" db="EMBL/GenBank/DDBJ databases">
        <title>Friends and foes A comparative genomics study of 23 Aspergillus species from section Flavi.</title>
        <authorList>
            <consortium name="DOE Joint Genome Institute"/>
            <person name="Kjaerbolling I."/>
            <person name="Vesth T."/>
            <person name="Frisvad J.C."/>
            <person name="Nybo J.L."/>
            <person name="Theobald S."/>
            <person name="Kildgaard S."/>
            <person name="Isbrandt T."/>
            <person name="Kuo A."/>
            <person name="Sato A."/>
            <person name="Lyhne E.K."/>
            <person name="Kogle M.E."/>
            <person name="Wiebenga A."/>
            <person name="Kun R.S."/>
            <person name="Lubbers R.J."/>
            <person name="Makela M.R."/>
            <person name="Barry K."/>
            <person name="Chovatia M."/>
            <person name="Clum A."/>
            <person name="Daum C."/>
            <person name="Haridas S."/>
            <person name="He G."/>
            <person name="LaButti K."/>
            <person name="Lipzen A."/>
            <person name="Mondo S."/>
            <person name="Riley R."/>
            <person name="Salamov A."/>
            <person name="Simmons B.A."/>
            <person name="Magnuson J.K."/>
            <person name="Henrissat B."/>
            <person name="Mortensen U.H."/>
            <person name="Larsen T.O."/>
            <person name="Devries R.P."/>
            <person name="Grigoriev I.V."/>
            <person name="Machida M."/>
            <person name="Baker S.E."/>
            <person name="Andersen M.R."/>
        </authorList>
    </citation>
    <scope>NUCLEOTIDE SEQUENCE [LARGE SCALE GENOMIC DNA]</scope>
    <source>
        <strain evidence="8 9">IBT 18842</strain>
    </source>
</reference>
<keyword evidence="4" id="KW-0238">DNA-binding</keyword>
<accession>A0A5N6TLU7</accession>
<dbReference type="OrthoDB" id="2593732at2759"/>
<dbReference type="PROSITE" id="PS50048">
    <property type="entry name" value="ZN2_CY6_FUNGAL_2"/>
    <property type="match status" value="1"/>
</dbReference>
<dbReference type="SUPFAM" id="SSF57701">
    <property type="entry name" value="Zn2/Cys6 DNA-binding domain"/>
    <property type="match status" value="1"/>
</dbReference>
<dbReference type="Proteomes" id="UP000325780">
    <property type="component" value="Unassembled WGS sequence"/>
</dbReference>
<dbReference type="PROSITE" id="PS00463">
    <property type="entry name" value="ZN2_CY6_FUNGAL_1"/>
    <property type="match status" value="1"/>
</dbReference>
<dbReference type="InterPro" id="IPR036864">
    <property type="entry name" value="Zn2-C6_fun-type_DNA-bd_sf"/>
</dbReference>
<evidence type="ECO:0000256" key="1">
    <source>
        <dbReference type="ARBA" id="ARBA00022723"/>
    </source>
</evidence>
<dbReference type="InterPro" id="IPR052360">
    <property type="entry name" value="Transcr_Regulatory_Proteins"/>
</dbReference>
<keyword evidence="6" id="KW-0539">Nucleus</keyword>
<evidence type="ECO:0000313" key="9">
    <source>
        <dbReference type="Proteomes" id="UP000325780"/>
    </source>
</evidence>
<dbReference type="GO" id="GO:0009893">
    <property type="term" value="P:positive regulation of metabolic process"/>
    <property type="evidence" value="ECO:0007669"/>
    <property type="project" value="UniProtKB-ARBA"/>
</dbReference>
<dbReference type="PANTHER" id="PTHR36206">
    <property type="entry name" value="ASPERCRYPTIN BIOSYNTHESIS CLUSTER-SPECIFIC TRANSCRIPTION REGULATOR ATNN-RELATED"/>
    <property type="match status" value="1"/>
</dbReference>
<dbReference type="InterPro" id="IPR001138">
    <property type="entry name" value="Zn2Cys6_DnaBD"/>
</dbReference>
<name>A0A5N6TLU7_ASPAV</name>
<gene>
    <name evidence="8" type="ORF">BDV25DRAFT_143102</name>
</gene>
<keyword evidence="3" id="KW-0805">Transcription regulation</keyword>
<feature type="domain" description="Zn(2)-C6 fungal-type" evidence="7">
    <location>
        <begin position="22"/>
        <end position="52"/>
    </location>
</feature>
<evidence type="ECO:0000256" key="2">
    <source>
        <dbReference type="ARBA" id="ARBA00022833"/>
    </source>
</evidence>
<evidence type="ECO:0000256" key="6">
    <source>
        <dbReference type="ARBA" id="ARBA00023242"/>
    </source>
</evidence>
<dbReference type="PANTHER" id="PTHR36206:SF16">
    <property type="entry name" value="TRANSCRIPTION FACTOR DOMAIN-CONTAINING PROTEIN-RELATED"/>
    <property type="match status" value="1"/>
</dbReference>
<proteinExistence type="predicted"/>
<evidence type="ECO:0000313" key="8">
    <source>
        <dbReference type="EMBL" id="KAE8147079.1"/>
    </source>
</evidence>
<organism evidence="8 9">
    <name type="scientific">Aspergillus avenaceus</name>
    <dbReference type="NCBI Taxonomy" id="36643"/>
    <lineage>
        <taxon>Eukaryota</taxon>
        <taxon>Fungi</taxon>
        <taxon>Dikarya</taxon>
        <taxon>Ascomycota</taxon>
        <taxon>Pezizomycotina</taxon>
        <taxon>Eurotiomycetes</taxon>
        <taxon>Eurotiomycetidae</taxon>
        <taxon>Eurotiales</taxon>
        <taxon>Aspergillaceae</taxon>
        <taxon>Aspergillus</taxon>
        <taxon>Aspergillus subgen. Circumdati</taxon>
    </lineage>
</organism>
<dbReference type="SMART" id="SM00066">
    <property type="entry name" value="GAL4"/>
    <property type="match status" value="1"/>
</dbReference>
<evidence type="ECO:0000256" key="5">
    <source>
        <dbReference type="ARBA" id="ARBA00023163"/>
    </source>
</evidence>
<dbReference type="Gene3D" id="4.10.240.10">
    <property type="entry name" value="Zn(2)-C6 fungal-type DNA-binding domain"/>
    <property type="match status" value="1"/>
</dbReference>
<dbReference type="CDD" id="cd00067">
    <property type="entry name" value="GAL4"/>
    <property type="match status" value="1"/>
</dbReference>
<keyword evidence="9" id="KW-1185">Reference proteome</keyword>